<sequence length="245" mass="27940">MAVSNVYRKGDMLINGKPVEQVDNIKYLGTTIEQAGNIEVLINGKPVEQVDNIKYLGTTIEQAGNIEVETNKRITAAKVLNYPLQYQPIQFLRIWYSKSKNAIKITSAEQNTVDCESKLEFTVLYNSRRFKKCQEVEFNYILTSRGAILNTGSVLRKPRKTVLNLDNYKNVIGKEKYDAGPILVDQFDLSLQLDKQVYTSAKLLVYYEYDDEVISDAIDINIKACTTNQQKIFRVYVAILVQKST</sequence>
<dbReference type="EMBL" id="JASPKY010000183">
    <property type="protein sequence ID" value="KAK9722935.1"/>
    <property type="molecule type" value="Genomic_DNA"/>
</dbReference>
<name>A0AAW1KRJ4_POPJA</name>
<dbReference type="PANTHER" id="PTHR11412:SF171">
    <property type="entry name" value="PREGNANCY ZONE PROTEIN-LIKE PROTEIN"/>
    <property type="match status" value="1"/>
</dbReference>
<organism evidence="2 3">
    <name type="scientific">Popillia japonica</name>
    <name type="common">Japanese beetle</name>
    <dbReference type="NCBI Taxonomy" id="7064"/>
    <lineage>
        <taxon>Eukaryota</taxon>
        <taxon>Metazoa</taxon>
        <taxon>Ecdysozoa</taxon>
        <taxon>Arthropoda</taxon>
        <taxon>Hexapoda</taxon>
        <taxon>Insecta</taxon>
        <taxon>Pterygota</taxon>
        <taxon>Neoptera</taxon>
        <taxon>Endopterygota</taxon>
        <taxon>Coleoptera</taxon>
        <taxon>Polyphaga</taxon>
        <taxon>Scarabaeiformia</taxon>
        <taxon>Scarabaeidae</taxon>
        <taxon>Rutelinae</taxon>
        <taxon>Popillia</taxon>
    </lineage>
</organism>
<comment type="caution">
    <text evidence="2">The sequence shown here is derived from an EMBL/GenBank/DDBJ whole genome shotgun (WGS) entry which is preliminary data.</text>
</comment>
<keyword evidence="3" id="KW-1185">Reference proteome</keyword>
<reference evidence="2 3" key="1">
    <citation type="journal article" date="2024" name="BMC Genomics">
        <title>De novo assembly and annotation of Popillia japonica's genome with initial clues to its potential as an invasive pest.</title>
        <authorList>
            <person name="Cucini C."/>
            <person name="Boschi S."/>
            <person name="Funari R."/>
            <person name="Cardaioli E."/>
            <person name="Iannotti N."/>
            <person name="Marturano G."/>
            <person name="Paoli F."/>
            <person name="Bruttini M."/>
            <person name="Carapelli A."/>
            <person name="Frati F."/>
            <person name="Nardi F."/>
        </authorList>
    </citation>
    <scope>NUCLEOTIDE SEQUENCE [LARGE SCALE GENOMIC DNA]</scope>
    <source>
        <strain evidence="2">DMR45628</strain>
    </source>
</reference>
<dbReference type="Pfam" id="PF07703">
    <property type="entry name" value="A2M_BRD"/>
    <property type="match status" value="1"/>
</dbReference>
<dbReference type="PANTHER" id="PTHR11412">
    <property type="entry name" value="MACROGLOBULIN / COMPLEMENT"/>
    <property type="match status" value="1"/>
</dbReference>
<gene>
    <name evidence="2" type="ORF">QE152_g19427</name>
</gene>
<evidence type="ECO:0000259" key="1">
    <source>
        <dbReference type="Pfam" id="PF07703"/>
    </source>
</evidence>
<evidence type="ECO:0000313" key="3">
    <source>
        <dbReference type="Proteomes" id="UP001458880"/>
    </source>
</evidence>
<dbReference type="AlphaFoldDB" id="A0AAW1KRJ4"/>
<dbReference type="InterPro" id="IPR050473">
    <property type="entry name" value="A2M/Complement_sys"/>
</dbReference>
<accession>A0AAW1KRJ4</accession>
<dbReference type="Proteomes" id="UP001458880">
    <property type="component" value="Unassembled WGS sequence"/>
</dbReference>
<dbReference type="Gene3D" id="2.60.40.1930">
    <property type="match status" value="1"/>
</dbReference>
<dbReference type="InterPro" id="IPR011625">
    <property type="entry name" value="A2M_N_BRD"/>
</dbReference>
<proteinExistence type="predicted"/>
<feature type="domain" description="Alpha-2-macroglobulin bait region" evidence="1">
    <location>
        <begin position="107"/>
        <end position="232"/>
    </location>
</feature>
<evidence type="ECO:0000313" key="2">
    <source>
        <dbReference type="EMBL" id="KAK9722935.1"/>
    </source>
</evidence>
<protein>
    <submittedName>
        <fullName evidence="2">Alpha-2-macroglobulin bait region domain</fullName>
    </submittedName>
</protein>